<dbReference type="EMBL" id="JAUHHV010000002">
    <property type="protein sequence ID" value="KAK1432169.1"/>
    <property type="molecule type" value="Genomic_DNA"/>
</dbReference>
<dbReference type="GO" id="GO:0003978">
    <property type="term" value="F:UDP-glucose 4-epimerase activity"/>
    <property type="evidence" value="ECO:0007669"/>
    <property type="project" value="TreeGrafter"/>
</dbReference>
<dbReference type="AlphaFoldDB" id="A0AAD8P4Q4"/>
<evidence type="ECO:0000313" key="2">
    <source>
        <dbReference type="Proteomes" id="UP001229421"/>
    </source>
</evidence>
<keyword evidence="2" id="KW-1185">Reference proteome</keyword>
<evidence type="ECO:0008006" key="3">
    <source>
        <dbReference type="Google" id="ProtNLM"/>
    </source>
</evidence>
<dbReference type="Gene3D" id="3.90.25.10">
    <property type="entry name" value="UDP-galactose 4-epimerase, domain 1"/>
    <property type="match status" value="1"/>
</dbReference>
<dbReference type="GO" id="GO:0005996">
    <property type="term" value="P:monosaccharide metabolic process"/>
    <property type="evidence" value="ECO:0007669"/>
    <property type="project" value="TreeGrafter"/>
</dbReference>
<gene>
    <name evidence="1" type="ORF">QVD17_09061</name>
</gene>
<proteinExistence type="predicted"/>
<name>A0AAD8P4Q4_TARER</name>
<dbReference type="SUPFAM" id="SSF51735">
    <property type="entry name" value="NAD(P)-binding Rossmann-fold domains"/>
    <property type="match status" value="1"/>
</dbReference>
<dbReference type="Gene3D" id="3.40.50.720">
    <property type="entry name" value="NAD(P)-binding Rossmann-like Domain"/>
    <property type="match status" value="1"/>
</dbReference>
<organism evidence="1 2">
    <name type="scientific">Tagetes erecta</name>
    <name type="common">African marigold</name>
    <dbReference type="NCBI Taxonomy" id="13708"/>
    <lineage>
        <taxon>Eukaryota</taxon>
        <taxon>Viridiplantae</taxon>
        <taxon>Streptophyta</taxon>
        <taxon>Embryophyta</taxon>
        <taxon>Tracheophyta</taxon>
        <taxon>Spermatophyta</taxon>
        <taxon>Magnoliopsida</taxon>
        <taxon>eudicotyledons</taxon>
        <taxon>Gunneridae</taxon>
        <taxon>Pentapetalae</taxon>
        <taxon>asterids</taxon>
        <taxon>campanulids</taxon>
        <taxon>Asterales</taxon>
        <taxon>Asteraceae</taxon>
        <taxon>Asteroideae</taxon>
        <taxon>Heliantheae alliance</taxon>
        <taxon>Tageteae</taxon>
        <taxon>Tagetes</taxon>
    </lineage>
</organism>
<evidence type="ECO:0000313" key="1">
    <source>
        <dbReference type="EMBL" id="KAK1432169.1"/>
    </source>
</evidence>
<protein>
    <recommendedName>
        <fullName evidence="3">UDP-glucose 4-epimerase</fullName>
    </recommendedName>
</protein>
<dbReference type="PANTHER" id="PTHR43725:SF15">
    <property type="entry name" value="BIFUNCTIONAL UDP-GLUCOSE 4-EPIMERASE AND UDP-XYLOSE 4-EPIMERASE 1"/>
    <property type="match status" value="1"/>
</dbReference>
<accession>A0AAD8P4Q4</accession>
<sequence>MPYIQQVVVGCIPELNVYGHYYSTRDDTTLQDYIHVMDLADDHAAALKNLFTKEYIGCFACNVGTGQLSRDLYS</sequence>
<reference evidence="1" key="1">
    <citation type="journal article" date="2023" name="bioRxiv">
        <title>Improved chromosome-level genome assembly for marigold (Tagetes erecta).</title>
        <authorList>
            <person name="Jiang F."/>
            <person name="Yuan L."/>
            <person name="Wang S."/>
            <person name="Wang H."/>
            <person name="Xu D."/>
            <person name="Wang A."/>
            <person name="Fan W."/>
        </authorList>
    </citation>
    <scope>NUCLEOTIDE SEQUENCE</scope>
    <source>
        <strain evidence="1">WSJ</strain>
        <tissue evidence="1">Leaf</tissue>
    </source>
</reference>
<dbReference type="PANTHER" id="PTHR43725">
    <property type="entry name" value="UDP-GLUCOSE 4-EPIMERASE"/>
    <property type="match status" value="1"/>
</dbReference>
<dbReference type="GO" id="GO:0005829">
    <property type="term" value="C:cytosol"/>
    <property type="evidence" value="ECO:0007669"/>
    <property type="project" value="TreeGrafter"/>
</dbReference>
<comment type="caution">
    <text evidence="1">The sequence shown here is derived from an EMBL/GenBank/DDBJ whole genome shotgun (WGS) entry which is preliminary data.</text>
</comment>
<dbReference type="InterPro" id="IPR036291">
    <property type="entry name" value="NAD(P)-bd_dom_sf"/>
</dbReference>
<dbReference type="Proteomes" id="UP001229421">
    <property type="component" value="Unassembled WGS sequence"/>
</dbReference>